<dbReference type="Pfam" id="PF13337">
    <property type="entry name" value="BrxL_ATPase"/>
    <property type="match status" value="1"/>
</dbReference>
<comment type="caution">
    <text evidence="2">The sequence shown here is derived from an EMBL/GenBank/DDBJ whole genome shotgun (WGS) entry which is preliminary data.</text>
</comment>
<dbReference type="EMBL" id="JADEWC010000017">
    <property type="protein sequence ID" value="MBE9222807.1"/>
    <property type="molecule type" value="Genomic_DNA"/>
</dbReference>
<protein>
    <submittedName>
        <fullName evidence="2">BREX system Lon protease-like protein BrxL</fullName>
    </submittedName>
</protein>
<proteinExistence type="predicted"/>
<dbReference type="Proteomes" id="UP000654604">
    <property type="component" value="Unassembled WGS sequence"/>
</dbReference>
<organism evidence="2 3">
    <name type="scientific">Cyanobacterium stanieri LEGE 03274</name>
    <dbReference type="NCBI Taxonomy" id="1828756"/>
    <lineage>
        <taxon>Bacteria</taxon>
        <taxon>Bacillati</taxon>
        <taxon>Cyanobacteriota</taxon>
        <taxon>Cyanophyceae</taxon>
        <taxon>Oscillatoriophycideae</taxon>
        <taxon>Chroococcales</taxon>
        <taxon>Geminocystaceae</taxon>
        <taxon>Cyanobacterium</taxon>
    </lineage>
</organism>
<accession>A0ABR9V4J9</accession>
<name>A0ABR9V4J9_9CHRO</name>
<keyword evidence="3" id="KW-1185">Reference proteome</keyword>
<dbReference type="Pfam" id="PF20442">
    <property type="entry name" value="BrxL_N"/>
    <property type="match status" value="1"/>
</dbReference>
<dbReference type="InterPro" id="IPR046838">
    <property type="entry name" value="BrxL_N"/>
</dbReference>
<dbReference type="InterPro" id="IPR014061">
    <property type="entry name" value="BrxL-like"/>
</dbReference>
<evidence type="ECO:0000259" key="1">
    <source>
        <dbReference type="Pfam" id="PF20442"/>
    </source>
</evidence>
<gene>
    <name evidence="2" type="primary">brxL</name>
    <name evidence="2" type="ORF">IQ215_08870</name>
</gene>
<sequence length="484" mass="55565">MHHNNPYQNDLVNQIFSDYSIDKTRLPSSGLNKVGVPSFVAEWILDKIAPGRGDLSNAEHDRVNSLVMKAFPRKDDKERIKYKVYQGEEYQLIAKLKVRIPLEKATDEIQKPLASIPILNLRECDIDSDILEKYPLLLGRGLWGKITLNYSVNEQGKYNINICNFDPFQSSEVDLRYYARCRDEFTFEEWRDLMFCSMGLNPEDSGYNNDAKIWVFSRLLPLVESNYHVMELAPKGTGKSFFYENVNSKVMVVSGGKITAPRLFFNGRTGEIGLLGTYDVTVLDEVQSLTFDNPDEMIGPLKTYLANGRYNRAGFADISSDCSLVLLANIELDAYQRPKNEDNLIKNLPKFFSETALLDRFAGIIPGWKIPKFQSKMTAYQIGLKTDFFGDVLLSLRKDNRFYHYAKSHTNFISKVSIRDENAILKSASGFLKILYPSLNLTTEEYLLNCLKPARELRQNIHGLLYNLDDEFKQYERDIIVDVM</sequence>
<dbReference type="NCBIfam" id="TIGR02688">
    <property type="entry name" value="BREX system Lon protease-like protein BrxL"/>
    <property type="match status" value="1"/>
</dbReference>
<evidence type="ECO:0000313" key="3">
    <source>
        <dbReference type="Proteomes" id="UP000654604"/>
    </source>
</evidence>
<dbReference type="RefSeq" id="WP_193800955.1">
    <property type="nucleotide sequence ID" value="NZ_JADEWC010000017.1"/>
</dbReference>
<evidence type="ECO:0000313" key="2">
    <source>
        <dbReference type="EMBL" id="MBE9222807.1"/>
    </source>
</evidence>
<reference evidence="2 3" key="1">
    <citation type="submission" date="2020-10" db="EMBL/GenBank/DDBJ databases">
        <authorList>
            <person name="Castelo-Branco R."/>
            <person name="Eusebio N."/>
            <person name="Adriana R."/>
            <person name="Vieira A."/>
            <person name="Brugerolle De Fraissinette N."/>
            <person name="Rezende De Castro R."/>
            <person name="Schneider M.P."/>
            <person name="Vasconcelos V."/>
            <person name="Leao P.N."/>
        </authorList>
    </citation>
    <scope>NUCLEOTIDE SEQUENCE [LARGE SCALE GENOMIC DNA]</scope>
    <source>
        <strain evidence="2 3">LEGE 03274</strain>
    </source>
</reference>
<feature type="domain" description="BREX system Lon protease-like BrxL N-terminal" evidence="1">
    <location>
        <begin position="14"/>
        <end position="150"/>
    </location>
</feature>